<reference evidence="1" key="1">
    <citation type="submission" date="2011-02" db="EMBL/GenBank/DDBJ databases">
        <title>Construction and analysis of full-length cDNA library of Cryptosporidium parvum.</title>
        <authorList>
            <person name="Yamagishi J."/>
            <person name="Wakaguri H."/>
            <person name="Sugano S."/>
            <person name="Kawano S."/>
            <person name="Fujisaki K."/>
            <person name="Sugimoto C."/>
            <person name="Watanabe J."/>
            <person name="Suzuki Y."/>
            <person name="Kimata I."/>
            <person name="Xuan X."/>
        </authorList>
    </citation>
    <scope>NUCLEOTIDE SEQUENCE</scope>
    <source>
        <strain evidence="1">HNJ-1</strain>
    </source>
</reference>
<dbReference type="EMBL" id="FX115625">
    <property type="protein sequence ID" value="BAJ77728.1"/>
    <property type="molecule type" value="mRNA"/>
</dbReference>
<protein>
    <submittedName>
        <fullName evidence="1">Uncharacterized protein</fullName>
    </submittedName>
</protein>
<sequence>MFLKFDILSSLQDHLTMLSNSDLSVFCNI</sequence>
<organism evidence="1">
    <name type="scientific">Cryptosporidium parvum</name>
    <dbReference type="NCBI Taxonomy" id="5807"/>
    <lineage>
        <taxon>Eukaryota</taxon>
        <taxon>Sar</taxon>
        <taxon>Alveolata</taxon>
        <taxon>Apicomplexa</taxon>
        <taxon>Conoidasida</taxon>
        <taxon>Coccidia</taxon>
        <taxon>Eucoccidiorida</taxon>
        <taxon>Eimeriorina</taxon>
        <taxon>Cryptosporidiidae</taxon>
        <taxon>Cryptosporidium</taxon>
    </lineage>
</organism>
<proteinExistence type="evidence at transcript level"/>
<accession>F0X557</accession>
<dbReference type="AlphaFoldDB" id="F0X557"/>
<name>F0X557_CRYPV</name>
<evidence type="ECO:0000313" key="1">
    <source>
        <dbReference type="EMBL" id="BAJ77728.1"/>
    </source>
</evidence>